<feature type="compositionally biased region" description="Basic and acidic residues" evidence="1">
    <location>
        <begin position="219"/>
        <end position="233"/>
    </location>
</feature>
<name>A0A5A9PP85_9TELE</name>
<feature type="region of interest" description="Disordered" evidence="1">
    <location>
        <begin position="212"/>
        <end position="233"/>
    </location>
</feature>
<accession>A0A5A9PP85</accession>
<evidence type="ECO:0000256" key="1">
    <source>
        <dbReference type="SAM" id="MobiDB-lite"/>
    </source>
</evidence>
<reference evidence="2 3" key="1">
    <citation type="journal article" date="2019" name="Mol. Ecol. Resour.">
        <title>Chromosome-level genome assembly of Triplophysa tibetana, a fish adapted to the harsh high-altitude environment of the Tibetan Plateau.</title>
        <authorList>
            <person name="Yang X."/>
            <person name="Liu H."/>
            <person name="Ma Z."/>
            <person name="Zou Y."/>
            <person name="Zou M."/>
            <person name="Mao Y."/>
            <person name="Li X."/>
            <person name="Wang H."/>
            <person name="Chen T."/>
            <person name="Wang W."/>
            <person name="Yang R."/>
        </authorList>
    </citation>
    <scope>NUCLEOTIDE SEQUENCE [LARGE SCALE GENOMIC DNA]</scope>
    <source>
        <strain evidence="2">TTIB1903HZAU</strain>
        <tissue evidence="2">Muscle</tissue>
    </source>
</reference>
<evidence type="ECO:0000313" key="3">
    <source>
        <dbReference type="Proteomes" id="UP000324632"/>
    </source>
</evidence>
<evidence type="ECO:0000313" key="2">
    <source>
        <dbReference type="EMBL" id="KAA0723663.1"/>
    </source>
</evidence>
<gene>
    <name evidence="2" type="ORF">E1301_Tti003222</name>
</gene>
<comment type="caution">
    <text evidence="2">The sequence shown here is derived from an EMBL/GenBank/DDBJ whole genome shotgun (WGS) entry which is preliminary data.</text>
</comment>
<protein>
    <submittedName>
        <fullName evidence="2">Uncharacterized protein</fullName>
    </submittedName>
</protein>
<dbReference type="Proteomes" id="UP000324632">
    <property type="component" value="Chromosome 3"/>
</dbReference>
<proteinExistence type="predicted"/>
<dbReference type="AlphaFoldDB" id="A0A5A9PP85"/>
<organism evidence="2 3">
    <name type="scientific">Triplophysa tibetana</name>
    <dbReference type="NCBI Taxonomy" id="1572043"/>
    <lineage>
        <taxon>Eukaryota</taxon>
        <taxon>Metazoa</taxon>
        <taxon>Chordata</taxon>
        <taxon>Craniata</taxon>
        <taxon>Vertebrata</taxon>
        <taxon>Euteleostomi</taxon>
        <taxon>Actinopterygii</taxon>
        <taxon>Neopterygii</taxon>
        <taxon>Teleostei</taxon>
        <taxon>Ostariophysi</taxon>
        <taxon>Cypriniformes</taxon>
        <taxon>Nemacheilidae</taxon>
        <taxon>Triplophysa</taxon>
    </lineage>
</organism>
<keyword evidence="3" id="KW-1185">Reference proteome</keyword>
<dbReference type="EMBL" id="SOYY01000003">
    <property type="protein sequence ID" value="KAA0723663.1"/>
    <property type="molecule type" value="Genomic_DNA"/>
</dbReference>
<sequence>MAGQFEFQRVQNERNLRRQLGLLIFLALLAEVRITNVGRICKTTVKRDPTFTFGAVGNNSQALLQASGITWQCSYFLLICLDKRELDSLDIIVKFSSLLSDCHAPPLRIHVSSFLSDDKDGTLLTAVNQVYLVDMPWASFTSCHQRRAGLMVCSCYRETLMTTGVNGSCPLPAGLSVFVFLDMCGGFFLTCTFCPVSNSSFNSFEQAAEQSRGQTSRSHVLDETAGDRVRVYP</sequence>